<feature type="region of interest" description="Disordered" evidence="1">
    <location>
        <begin position="60"/>
        <end position="79"/>
    </location>
</feature>
<protein>
    <submittedName>
        <fullName evidence="2 3">Uncharacterized protein</fullName>
    </submittedName>
</protein>
<name>A0A0R0GAX6_SOYBN</name>
<feature type="compositionally biased region" description="Basic and acidic residues" evidence="1">
    <location>
        <begin position="60"/>
        <end position="70"/>
    </location>
</feature>
<gene>
    <name evidence="2" type="ORF">GLYMA_14G075600</name>
</gene>
<dbReference type="EnsemblPlants" id="KRH15222">
    <property type="protein sequence ID" value="KRH15222"/>
    <property type="gene ID" value="GLYMA_14G075600"/>
</dbReference>
<dbReference type="AlphaFoldDB" id="A0A0R0GAX6"/>
<evidence type="ECO:0000313" key="3">
    <source>
        <dbReference type="EnsemblPlants" id="KRH15222"/>
    </source>
</evidence>
<keyword evidence="4" id="KW-1185">Reference proteome</keyword>
<dbReference type="EMBL" id="CM000847">
    <property type="protein sequence ID" value="KRH15222.1"/>
    <property type="molecule type" value="Genomic_DNA"/>
</dbReference>
<reference evidence="2" key="3">
    <citation type="submission" date="2018-07" db="EMBL/GenBank/DDBJ databases">
        <title>WGS assembly of Glycine max.</title>
        <authorList>
            <person name="Schmutz J."/>
            <person name="Cannon S."/>
            <person name="Schlueter J."/>
            <person name="Ma J."/>
            <person name="Mitros T."/>
            <person name="Nelson W."/>
            <person name="Hyten D."/>
            <person name="Song Q."/>
            <person name="Thelen J."/>
            <person name="Cheng J."/>
            <person name="Xu D."/>
            <person name="Hellsten U."/>
            <person name="May G."/>
            <person name="Yu Y."/>
            <person name="Sakurai T."/>
            <person name="Umezawa T."/>
            <person name="Bhattacharyya M."/>
            <person name="Sandhu D."/>
            <person name="Valliyodan B."/>
            <person name="Lindquist E."/>
            <person name="Peto M."/>
            <person name="Grant D."/>
            <person name="Shu S."/>
            <person name="Goodstein D."/>
            <person name="Barry K."/>
            <person name="Futrell-Griggs M."/>
            <person name="Abernathy B."/>
            <person name="Du J."/>
            <person name="Tian Z."/>
            <person name="Zhu L."/>
            <person name="Gill N."/>
            <person name="Joshi T."/>
            <person name="Libault M."/>
            <person name="Sethuraman A."/>
            <person name="Zhang X."/>
            <person name="Shinozaki K."/>
            <person name="Nguyen H."/>
            <person name="Wing R."/>
            <person name="Cregan P."/>
            <person name="Specht J."/>
            <person name="Grimwood J."/>
            <person name="Rokhsar D."/>
            <person name="Stacey G."/>
            <person name="Shoemaker R."/>
            <person name="Jackson S."/>
        </authorList>
    </citation>
    <scope>NUCLEOTIDE SEQUENCE</scope>
    <source>
        <tissue evidence="2">Callus</tissue>
    </source>
</reference>
<dbReference type="Gramene" id="KRH15222">
    <property type="protein sequence ID" value="KRH15222"/>
    <property type="gene ID" value="GLYMA_14G075600"/>
</dbReference>
<sequence length="79" mass="9307">MTSFWSWRFSKTTVLETRFNIVTNAQLSLHSKLACCDGICECENSSCIKERWGRKESDSFLFQQEHKRPSSDFQPKRIN</sequence>
<evidence type="ECO:0000256" key="1">
    <source>
        <dbReference type="SAM" id="MobiDB-lite"/>
    </source>
</evidence>
<dbReference type="InParanoid" id="A0A0R0GAX6"/>
<dbReference type="Proteomes" id="UP000008827">
    <property type="component" value="Chromosome 14"/>
</dbReference>
<organism evidence="2">
    <name type="scientific">Glycine max</name>
    <name type="common">Soybean</name>
    <name type="synonym">Glycine hispida</name>
    <dbReference type="NCBI Taxonomy" id="3847"/>
    <lineage>
        <taxon>Eukaryota</taxon>
        <taxon>Viridiplantae</taxon>
        <taxon>Streptophyta</taxon>
        <taxon>Embryophyta</taxon>
        <taxon>Tracheophyta</taxon>
        <taxon>Spermatophyta</taxon>
        <taxon>Magnoliopsida</taxon>
        <taxon>eudicotyledons</taxon>
        <taxon>Gunneridae</taxon>
        <taxon>Pentapetalae</taxon>
        <taxon>rosids</taxon>
        <taxon>fabids</taxon>
        <taxon>Fabales</taxon>
        <taxon>Fabaceae</taxon>
        <taxon>Papilionoideae</taxon>
        <taxon>50 kb inversion clade</taxon>
        <taxon>NPAAA clade</taxon>
        <taxon>indigoferoid/millettioid clade</taxon>
        <taxon>Phaseoleae</taxon>
        <taxon>Glycine</taxon>
        <taxon>Glycine subgen. Soja</taxon>
    </lineage>
</organism>
<accession>A0A0R0GAX6</accession>
<reference evidence="2 3" key="1">
    <citation type="journal article" date="2010" name="Nature">
        <title>Genome sequence of the palaeopolyploid soybean.</title>
        <authorList>
            <person name="Schmutz J."/>
            <person name="Cannon S.B."/>
            <person name="Schlueter J."/>
            <person name="Ma J."/>
            <person name="Mitros T."/>
            <person name="Nelson W."/>
            <person name="Hyten D.L."/>
            <person name="Song Q."/>
            <person name="Thelen J.J."/>
            <person name="Cheng J."/>
            <person name="Xu D."/>
            <person name="Hellsten U."/>
            <person name="May G.D."/>
            <person name="Yu Y."/>
            <person name="Sakurai T."/>
            <person name="Umezawa T."/>
            <person name="Bhattacharyya M.K."/>
            <person name="Sandhu D."/>
            <person name="Valliyodan B."/>
            <person name="Lindquist E."/>
            <person name="Peto M."/>
            <person name="Grant D."/>
            <person name="Shu S."/>
            <person name="Goodstein D."/>
            <person name="Barry K."/>
            <person name="Futrell-Griggs M."/>
            <person name="Abernathy B."/>
            <person name="Du J."/>
            <person name="Tian Z."/>
            <person name="Zhu L."/>
            <person name="Gill N."/>
            <person name="Joshi T."/>
            <person name="Libault M."/>
            <person name="Sethuraman A."/>
            <person name="Zhang X.-C."/>
            <person name="Shinozaki K."/>
            <person name="Nguyen H.T."/>
            <person name="Wing R.A."/>
            <person name="Cregan P."/>
            <person name="Specht J."/>
            <person name="Grimwood J."/>
            <person name="Rokhsar D."/>
            <person name="Stacey G."/>
            <person name="Shoemaker R.C."/>
            <person name="Jackson S.A."/>
        </authorList>
    </citation>
    <scope>NUCLEOTIDE SEQUENCE [LARGE SCALE GENOMIC DNA]</scope>
    <source>
        <strain evidence="3">cv. Williams 82</strain>
        <tissue evidence="2">Callus</tissue>
    </source>
</reference>
<evidence type="ECO:0000313" key="4">
    <source>
        <dbReference type="Proteomes" id="UP000008827"/>
    </source>
</evidence>
<evidence type="ECO:0000313" key="2">
    <source>
        <dbReference type="EMBL" id="KRH15222.1"/>
    </source>
</evidence>
<reference evidence="3" key="2">
    <citation type="submission" date="2018-02" db="UniProtKB">
        <authorList>
            <consortium name="EnsemblPlants"/>
        </authorList>
    </citation>
    <scope>IDENTIFICATION</scope>
    <source>
        <strain evidence="3">Williams 82</strain>
    </source>
</reference>
<proteinExistence type="predicted"/>